<dbReference type="GO" id="GO:0006935">
    <property type="term" value="P:chemotaxis"/>
    <property type="evidence" value="ECO:0007669"/>
    <property type="project" value="InterPro"/>
</dbReference>
<dbReference type="Pfam" id="PF01584">
    <property type="entry name" value="CheW"/>
    <property type="match status" value="3"/>
</dbReference>
<keyword evidence="3" id="KW-1185">Reference proteome</keyword>
<accession>A0A4R5UGJ3</accession>
<dbReference type="AlphaFoldDB" id="A0A4R5UGJ3"/>
<dbReference type="Gene3D" id="2.40.50.180">
    <property type="entry name" value="CheA-289, Domain 4"/>
    <property type="match status" value="3"/>
</dbReference>
<dbReference type="SUPFAM" id="SSF50341">
    <property type="entry name" value="CheW-like"/>
    <property type="match status" value="3"/>
</dbReference>
<dbReference type="Gene3D" id="2.30.30.40">
    <property type="entry name" value="SH3 Domains"/>
    <property type="match status" value="3"/>
</dbReference>
<dbReference type="PANTHER" id="PTHR22617">
    <property type="entry name" value="CHEMOTAXIS SENSOR HISTIDINE KINASE-RELATED"/>
    <property type="match status" value="1"/>
</dbReference>
<proteinExistence type="predicted"/>
<dbReference type="Proteomes" id="UP000295238">
    <property type="component" value="Unassembled WGS sequence"/>
</dbReference>
<dbReference type="SMART" id="SM00260">
    <property type="entry name" value="CheW"/>
    <property type="match status" value="3"/>
</dbReference>
<gene>
    <name evidence="2" type="ORF">E2F50_12235</name>
</gene>
<dbReference type="InterPro" id="IPR036061">
    <property type="entry name" value="CheW-like_dom_sf"/>
</dbReference>
<name>A0A4R5UGJ3_9HYPH</name>
<organism evidence="2 3">
    <name type="scientific">Rhizobium deserti</name>
    <dbReference type="NCBI Taxonomy" id="2547961"/>
    <lineage>
        <taxon>Bacteria</taxon>
        <taxon>Pseudomonadati</taxon>
        <taxon>Pseudomonadota</taxon>
        <taxon>Alphaproteobacteria</taxon>
        <taxon>Hyphomicrobiales</taxon>
        <taxon>Rhizobiaceae</taxon>
        <taxon>Rhizobium/Agrobacterium group</taxon>
        <taxon>Rhizobium</taxon>
    </lineage>
</organism>
<reference evidence="2 3" key="1">
    <citation type="submission" date="2019-03" db="EMBL/GenBank/DDBJ databases">
        <title>Rhizobium sp. nov., an bacterium isolated from biocrust in Mu Us Desert.</title>
        <authorList>
            <person name="Lixiong L."/>
        </authorList>
    </citation>
    <scope>NUCLEOTIDE SEQUENCE [LARGE SCALE GENOMIC DNA]</scope>
    <source>
        <strain evidence="2 3">SPY-1</strain>
    </source>
</reference>
<dbReference type="RefSeq" id="WP_133316456.1">
    <property type="nucleotide sequence ID" value="NZ_SMTL01000003.1"/>
</dbReference>
<evidence type="ECO:0000313" key="2">
    <source>
        <dbReference type="EMBL" id="TDK35033.1"/>
    </source>
</evidence>
<dbReference type="InterPro" id="IPR002545">
    <property type="entry name" value="CheW-lke_dom"/>
</dbReference>
<dbReference type="InterPro" id="IPR039315">
    <property type="entry name" value="CheW"/>
</dbReference>
<evidence type="ECO:0000313" key="3">
    <source>
        <dbReference type="Proteomes" id="UP000295238"/>
    </source>
</evidence>
<dbReference type="GO" id="GO:0007165">
    <property type="term" value="P:signal transduction"/>
    <property type="evidence" value="ECO:0007669"/>
    <property type="project" value="InterPro"/>
</dbReference>
<dbReference type="OrthoDB" id="3291462at2"/>
<dbReference type="GO" id="GO:0005829">
    <property type="term" value="C:cytosol"/>
    <property type="evidence" value="ECO:0007669"/>
    <property type="project" value="TreeGrafter"/>
</dbReference>
<feature type="domain" description="CheW-like" evidence="1">
    <location>
        <begin position="149"/>
        <end position="294"/>
    </location>
</feature>
<feature type="domain" description="CheW-like" evidence="1">
    <location>
        <begin position="10"/>
        <end position="158"/>
    </location>
</feature>
<dbReference type="PROSITE" id="PS50851">
    <property type="entry name" value="CHEW"/>
    <property type="match status" value="3"/>
</dbReference>
<protein>
    <submittedName>
        <fullName evidence="2">Chemotaxis protein</fullName>
    </submittedName>
</protein>
<feature type="domain" description="CheW-like" evidence="1">
    <location>
        <begin position="317"/>
        <end position="459"/>
    </location>
</feature>
<dbReference type="PANTHER" id="PTHR22617:SF23">
    <property type="entry name" value="CHEMOTAXIS PROTEIN CHEW"/>
    <property type="match status" value="1"/>
</dbReference>
<evidence type="ECO:0000259" key="1">
    <source>
        <dbReference type="PROSITE" id="PS50851"/>
    </source>
</evidence>
<comment type="caution">
    <text evidence="2">The sequence shown here is derived from an EMBL/GenBank/DDBJ whole genome shotgun (WGS) entry which is preliminary data.</text>
</comment>
<sequence>MTSPPDSDHGKRRLLFRLGSEVHAIDAGRVLEVLPVPHITRVPHGPPALAGIVNLRGQPLPVMSVERLLSHNPEPRKTSGGKIIVCDYSGIIGLLVDDVLQLSQTGGDAIKVLDLDETLQSAFKLEKRAGVARGQEASQSAAGPVSADLSTFLSFRVSGQLYGLPLESVREVAHLGGEIAAVPNADEAVLGMMSMRDVVLPVVSLAGLLGLQLASPEGAGSRIIVIEYDKALVGLVVSELDMIRRLPPSAIDTVPAVLQRGRGTAEIHAIGRIDNGAVLISILSPERLFGHATVSQVIERKPGASTMAAASESGAPLEQFLLFRLAEETYGLPIAAVDEVIRVPQDITRMPGAPSFVSGVINLRGKAVPLIDQRTRFDLAETKSGGQARAIILTIGALQAGFVVDSVSEVKAVSPEALSAAPEFSSDETEVFDRVAHFESEGRMVLIVNPQELLSKAERDVVASIAREKTAVTPT</sequence>
<dbReference type="EMBL" id="SMTL01000003">
    <property type="protein sequence ID" value="TDK35033.1"/>
    <property type="molecule type" value="Genomic_DNA"/>
</dbReference>